<feature type="transmembrane region" description="Helical" evidence="2">
    <location>
        <begin position="21"/>
        <end position="43"/>
    </location>
</feature>
<keyword evidence="1" id="KW-0175">Coiled coil</keyword>
<protein>
    <submittedName>
        <fullName evidence="3">Uncharacterized protein</fullName>
    </submittedName>
</protein>
<dbReference type="eggNOG" id="COG3779">
    <property type="taxonomic scope" value="Bacteria"/>
</dbReference>
<reference evidence="3" key="1">
    <citation type="submission" date="2009-01" db="EMBL/GenBank/DDBJ databases">
        <title>Complete sequence of chromosome Cyanothece sp. PCC 7425.</title>
        <authorList>
            <consortium name="US DOE Joint Genome Institute"/>
            <person name="Lucas S."/>
            <person name="Copeland A."/>
            <person name="Lapidus A."/>
            <person name="Glavina del Rio T."/>
            <person name="Dalin E."/>
            <person name="Tice H."/>
            <person name="Bruce D."/>
            <person name="Goodwin L."/>
            <person name="Pitluck S."/>
            <person name="Sims D."/>
            <person name="Meineke L."/>
            <person name="Brettin T."/>
            <person name="Detter J.C."/>
            <person name="Han C."/>
            <person name="Larimer F."/>
            <person name="Land M."/>
            <person name="Hauser L."/>
            <person name="Kyrpides N."/>
            <person name="Ovchinnikova G."/>
            <person name="Liberton M."/>
            <person name="Stoeckel J."/>
            <person name="Banerjee A."/>
            <person name="Singh A."/>
            <person name="Page L."/>
            <person name="Sato H."/>
            <person name="Zhao L."/>
            <person name="Sherman L."/>
            <person name="Pakrasi H."/>
            <person name="Richardson P."/>
        </authorList>
    </citation>
    <scope>NUCLEOTIDE SEQUENCE</scope>
    <source>
        <strain evidence="3">PCC 7425</strain>
    </source>
</reference>
<keyword evidence="2" id="KW-1133">Transmembrane helix</keyword>
<dbReference type="AlphaFoldDB" id="B8HT39"/>
<proteinExistence type="predicted"/>
<organism evidence="3">
    <name type="scientific">Cyanothece sp. (strain PCC 7425 / ATCC 29141)</name>
    <dbReference type="NCBI Taxonomy" id="395961"/>
    <lineage>
        <taxon>Bacteria</taxon>
        <taxon>Bacillati</taxon>
        <taxon>Cyanobacteriota</taxon>
        <taxon>Cyanophyceae</taxon>
        <taxon>Gomontiellales</taxon>
        <taxon>Cyanothecaceae</taxon>
        <taxon>Cyanothece</taxon>
    </lineage>
</organism>
<dbReference type="HOGENOM" id="CLU_028584_0_0_3"/>
<gene>
    <name evidence="3" type="ordered locus">Cyan7425_0444</name>
</gene>
<sequence>MAANWNRKRPVAPPTNLWRRRGFAIVAVLNLILIFFNLSYIPYRDFYLQVSPGLVHLYDPIKGIRPHPETTLYLDQVQQLERQVSEFGLVSPQVAESLVELRQFSSRLITENPFAGADKNHTLGKIAAEIRAQTGERFTRAAFERFWSQDYLLAAGWQPSLQFWNAQIRPLIQTNYERGIDRFGRSTDYFWLLDLPFVLFFAVDLCTRTLAIRRTYPQLTWLEAVLRRWYDLVLVLPFLRWLRVVPVSLRLYNVGLLNLEPVQAQIHRDVVIGFALELTEMVALQVIDQIQSGVQQGDALQWLFHPDSRQPYVQSHSGDEITALATRFVDLGVKDVLPQVQPQIEDLMQTSINSSLKQIPVYDQLRHLPGLGHLPGELTAQLAQSLSQTVYGGLSQTLSDPVVVASRDRLNRNFQEVLERELRHNLQDIQALLVDLLEDVKLSFVQGLAEVGIEEMVEEAEQLHRRISLHKDHRPVPLIRKGE</sequence>
<evidence type="ECO:0000256" key="1">
    <source>
        <dbReference type="SAM" id="Coils"/>
    </source>
</evidence>
<name>B8HT39_CYAP4</name>
<feature type="coiled-coil region" evidence="1">
    <location>
        <begin position="419"/>
        <end position="473"/>
    </location>
</feature>
<keyword evidence="2" id="KW-0812">Transmembrane</keyword>
<dbReference type="KEGG" id="cyn:Cyan7425_0444"/>
<evidence type="ECO:0000313" key="3">
    <source>
        <dbReference type="EMBL" id="ACL42836.1"/>
    </source>
</evidence>
<dbReference type="STRING" id="395961.Cyan7425_0444"/>
<keyword evidence="2" id="KW-0472">Membrane</keyword>
<dbReference type="EMBL" id="CP001344">
    <property type="protein sequence ID" value="ACL42836.1"/>
    <property type="molecule type" value="Genomic_DNA"/>
</dbReference>
<accession>B8HT39</accession>
<evidence type="ECO:0000256" key="2">
    <source>
        <dbReference type="SAM" id="Phobius"/>
    </source>
</evidence>